<feature type="domain" description="Flavoprotein" evidence="4">
    <location>
        <begin position="62"/>
        <end position="111"/>
    </location>
</feature>
<dbReference type="AlphaFoldDB" id="A0A1I8F6U0"/>
<keyword evidence="3" id="KW-0853">WD repeat</keyword>
<dbReference type="Pfam" id="PF02441">
    <property type="entry name" value="Flavoprotein"/>
    <property type="match status" value="1"/>
</dbReference>
<dbReference type="PROSITE" id="PS50082">
    <property type="entry name" value="WD_REPEATS_2"/>
    <property type="match status" value="1"/>
</dbReference>
<comment type="similarity">
    <text evidence="2">Belongs to the HFCD (homooligomeric flavin containing Cys decarboxylase) superfamily.</text>
</comment>
<evidence type="ECO:0000259" key="4">
    <source>
        <dbReference type="Pfam" id="PF02441"/>
    </source>
</evidence>
<evidence type="ECO:0000256" key="3">
    <source>
        <dbReference type="PROSITE-ProRule" id="PRU00221"/>
    </source>
</evidence>
<accession>A0A1I8F6U0</accession>
<dbReference type="GO" id="GO:0010181">
    <property type="term" value="F:FMN binding"/>
    <property type="evidence" value="ECO:0007669"/>
    <property type="project" value="TreeGrafter"/>
</dbReference>
<dbReference type="PANTHER" id="PTHR14359">
    <property type="entry name" value="HOMO-OLIGOMERIC FLAVIN CONTAINING CYS DECARBOXYLASE FAMILY"/>
    <property type="match status" value="1"/>
</dbReference>
<dbReference type="SUPFAM" id="SSF50998">
    <property type="entry name" value="Quinoprotein alcohol dehydrogenase-like"/>
    <property type="match status" value="1"/>
</dbReference>
<dbReference type="GO" id="GO:0015937">
    <property type="term" value="P:coenzyme A biosynthetic process"/>
    <property type="evidence" value="ECO:0007669"/>
    <property type="project" value="UniProtKB-KW"/>
</dbReference>
<evidence type="ECO:0000313" key="6">
    <source>
        <dbReference type="WBParaSite" id="maker-unitig_22775-snap-gene-0.1-mRNA-1"/>
    </source>
</evidence>
<dbReference type="Gene3D" id="3.40.50.1950">
    <property type="entry name" value="Flavin prenyltransferase-like"/>
    <property type="match status" value="1"/>
</dbReference>
<dbReference type="InterPro" id="IPR011047">
    <property type="entry name" value="Quinoprotein_ADH-like_sf"/>
</dbReference>
<keyword evidence="1" id="KW-0173">Coenzyme A biosynthesis</keyword>
<dbReference type="SUPFAM" id="SSF52507">
    <property type="entry name" value="Homo-oligomeric flavin-containing Cys decarboxylases, HFCD"/>
    <property type="match status" value="1"/>
</dbReference>
<dbReference type="InterPro" id="IPR015943">
    <property type="entry name" value="WD40/YVTN_repeat-like_dom_sf"/>
</dbReference>
<evidence type="ECO:0000256" key="1">
    <source>
        <dbReference type="ARBA" id="ARBA00022993"/>
    </source>
</evidence>
<reference evidence="6" key="1">
    <citation type="submission" date="2016-11" db="UniProtKB">
        <authorList>
            <consortium name="WormBaseParasite"/>
        </authorList>
    </citation>
    <scope>IDENTIFICATION</scope>
</reference>
<organism evidence="5 6">
    <name type="scientific">Macrostomum lignano</name>
    <dbReference type="NCBI Taxonomy" id="282301"/>
    <lineage>
        <taxon>Eukaryota</taxon>
        <taxon>Metazoa</taxon>
        <taxon>Spiralia</taxon>
        <taxon>Lophotrochozoa</taxon>
        <taxon>Platyhelminthes</taxon>
        <taxon>Rhabditophora</taxon>
        <taxon>Macrostomorpha</taxon>
        <taxon>Macrostomida</taxon>
        <taxon>Macrostomidae</taxon>
        <taxon>Macrostomum</taxon>
    </lineage>
</organism>
<dbReference type="GO" id="GO:0071513">
    <property type="term" value="C:phosphopantothenoylcysteine decarboxylase complex"/>
    <property type="evidence" value="ECO:0007669"/>
    <property type="project" value="TreeGrafter"/>
</dbReference>
<sequence>LSRICCAAPGQPDGRRVTCGSSDRFVYVWDCASRQVVYKTAWPHRLVVSSTMSGAATKRKRRVLLGCTGSVASIKVPQMCQGLLDRGLDVAVVCTQSAEHFLARADRSMPEGVTRVCATATATSGPLGRRAATQPGAFTVRPAPTGRTLLAAGAPLWNANTLAKAVMVACAINLLNLHSHEPGPVGDFGRPIIFAHCSQ</sequence>
<evidence type="ECO:0000256" key="2">
    <source>
        <dbReference type="ARBA" id="ARBA00038350"/>
    </source>
</evidence>
<protein>
    <submittedName>
        <fullName evidence="6">Flavoprotein domain-containing protein</fullName>
    </submittedName>
</protein>
<dbReference type="InterPro" id="IPR003382">
    <property type="entry name" value="Flavoprotein"/>
</dbReference>
<keyword evidence="5" id="KW-1185">Reference proteome</keyword>
<feature type="repeat" description="WD" evidence="3">
    <location>
        <begin position="12"/>
        <end position="39"/>
    </location>
</feature>
<evidence type="ECO:0000313" key="5">
    <source>
        <dbReference type="Proteomes" id="UP000095280"/>
    </source>
</evidence>
<dbReference type="WBParaSite" id="maker-unitig_22775-snap-gene-0.1-mRNA-1">
    <property type="protein sequence ID" value="maker-unitig_22775-snap-gene-0.1-mRNA-1"/>
    <property type="gene ID" value="maker-unitig_22775-snap-gene-0.1"/>
</dbReference>
<dbReference type="GO" id="GO:0004633">
    <property type="term" value="F:phosphopantothenoylcysteine decarboxylase activity"/>
    <property type="evidence" value="ECO:0007669"/>
    <property type="project" value="TreeGrafter"/>
</dbReference>
<dbReference type="PANTHER" id="PTHR14359:SF6">
    <property type="entry name" value="PHOSPHOPANTOTHENOYLCYSTEINE DECARBOXYLASE"/>
    <property type="match status" value="1"/>
</dbReference>
<dbReference type="Proteomes" id="UP000095280">
    <property type="component" value="Unplaced"/>
</dbReference>
<dbReference type="InterPro" id="IPR036551">
    <property type="entry name" value="Flavin_trans-like"/>
</dbReference>
<proteinExistence type="inferred from homology"/>
<dbReference type="Gene3D" id="2.130.10.10">
    <property type="entry name" value="YVTN repeat-like/Quinoprotein amine dehydrogenase"/>
    <property type="match status" value="1"/>
</dbReference>
<name>A0A1I8F6U0_9PLAT</name>
<dbReference type="InterPro" id="IPR001680">
    <property type="entry name" value="WD40_rpt"/>
</dbReference>